<dbReference type="GO" id="GO:0006302">
    <property type="term" value="P:double-strand break repair"/>
    <property type="evidence" value="ECO:0007669"/>
    <property type="project" value="TreeGrafter"/>
</dbReference>
<evidence type="ECO:0000313" key="5">
    <source>
        <dbReference type="EMBL" id="KKR97123.1"/>
    </source>
</evidence>
<gene>
    <name evidence="5" type="ORF">UU48_C0019G0026</name>
</gene>
<name>A0A0G0V7X5_9BACT</name>
<dbReference type="SUPFAM" id="SSF52540">
    <property type="entry name" value="P-loop containing nucleoside triphosphate hydrolases"/>
    <property type="match status" value="1"/>
</dbReference>
<keyword evidence="3" id="KW-0238">DNA-binding</keyword>
<comment type="caution">
    <text evidence="5">The sequence shown here is derived from an EMBL/GenBank/DDBJ whole genome shotgun (WGS) entry which is preliminary data.</text>
</comment>
<organism evidence="5 6">
    <name type="scientific">Candidatus Uhrbacteria bacterium GW2011_GWF2_41_16</name>
    <dbReference type="NCBI Taxonomy" id="1618997"/>
    <lineage>
        <taxon>Bacteria</taxon>
        <taxon>Candidatus Uhriibacteriota</taxon>
    </lineage>
</organism>
<evidence type="ECO:0000259" key="4">
    <source>
        <dbReference type="Pfam" id="PF17764"/>
    </source>
</evidence>
<dbReference type="InterPro" id="IPR042115">
    <property type="entry name" value="PriA_3primeBD_sf"/>
</dbReference>
<dbReference type="GO" id="GO:0006270">
    <property type="term" value="P:DNA replication initiation"/>
    <property type="evidence" value="ECO:0007669"/>
    <property type="project" value="TreeGrafter"/>
</dbReference>
<proteinExistence type="predicted"/>
<dbReference type="PANTHER" id="PTHR30580">
    <property type="entry name" value="PRIMOSOMAL PROTEIN N"/>
    <property type="match status" value="1"/>
</dbReference>
<feature type="domain" description="Primosomal protein N' 3' DNA-binding" evidence="4">
    <location>
        <begin position="21"/>
        <end position="104"/>
    </location>
</feature>
<dbReference type="Gene3D" id="3.40.1440.60">
    <property type="entry name" value="PriA, 3(prime) DNA-binding domain"/>
    <property type="match status" value="1"/>
</dbReference>
<accession>A0A0G0V7X5</accession>
<reference evidence="5 6" key="1">
    <citation type="journal article" date="2015" name="Nature">
        <title>rRNA introns, odd ribosomes, and small enigmatic genomes across a large radiation of phyla.</title>
        <authorList>
            <person name="Brown C.T."/>
            <person name="Hug L.A."/>
            <person name="Thomas B.C."/>
            <person name="Sharon I."/>
            <person name="Castelle C.J."/>
            <person name="Singh A."/>
            <person name="Wilkins M.J."/>
            <person name="Williams K.H."/>
            <person name="Banfield J.F."/>
        </authorList>
    </citation>
    <scope>NUCLEOTIDE SEQUENCE [LARGE SCALE GENOMIC DNA]</scope>
</reference>
<evidence type="ECO:0000313" key="6">
    <source>
        <dbReference type="Proteomes" id="UP000034746"/>
    </source>
</evidence>
<dbReference type="GO" id="GO:0043138">
    <property type="term" value="F:3'-5' DNA helicase activity"/>
    <property type="evidence" value="ECO:0007669"/>
    <property type="project" value="TreeGrafter"/>
</dbReference>
<protein>
    <submittedName>
        <fullName evidence="5">Primosomal protein</fullName>
    </submittedName>
</protein>
<dbReference type="Proteomes" id="UP000034746">
    <property type="component" value="Unassembled WGS sequence"/>
</dbReference>
<dbReference type="Gene3D" id="3.40.50.300">
    <property type="entry name" value="P-loop containing nucleotide triphosphate hydrolases"/>
    <property type="match status" value="1"/>
</dbReference>
<evidence type="ECO:0000256" key="3">
    <source>
        <dbReference type="ARBA" id="ARBA00023125"/>
    </source>
</evidence>
<dbReference type="PANTHER" id="PTHR30580:SF0">
    <property type="entry name" value="PRIMOSOMAL PROTEIN N"/>
    <property type="match status" value="1"/>
</dbReference>
<dbReference type="GO" id="GO:0006310">
    <property type="term" value="P:DNA recombination"/>
    <property type="evidence" value="ECO:0007669"/>
    <property type="project" value="TreeGrafter"/>
</dbReference>
<dbReference type="InterPro" id="IPR041222">
    <property type="entry name" value="PriA_3primeBD"/>
</dbReference>
<keyword evidence="2" id="KW-0067">ATP-binding</keyword>
<dbReference type="GO" id="GO:0003677">
    <property type="term" value="F:DNA binding"/>
    <property type="evidence" value="ECO:0007669"/>
    <property type="project" value="UniProtKB-KW"/>
</dbReference>
<evidence type="ECO:0000256" key="2">
    <source>
        <dbReference type="ARBA" id="ARBA00022840"/>
    </source>
</evidence>
<keyword evidence="1" id="KW-0547">Nucleotide-binding</keyword>
<dbReference type="Pfam" id="PF17764">
    <property type="entry name" value="PriA_3primeBD"/>
    <property type="match status" value="1"/>
</dbReference>
<sequence length="616" mass="70935">MPEGLVAEVYPVLRLPRRFFVFDYTIPQEMNLQRGQMVRIPFRDKTILGVVRSVGSKRGNPERLKSVLERVKEWIFDDVEMDFFEWLALETAQSVSAILHVAIPPLPKRIPSLSTNISEGKSLRVRASESEEISRALEKMRTYRECFIHAKDRVQMAAMVVAYAYMHPHDQLAIFVPNVWDATCLLPYLTFAGVTLLTGEESPSHRLAAIQSFRKKETRIFLATRAGSLLLPACVDAIFVLRSSHESYKQSDRNPRYDARETIRFFASHRACRLFFLDVMPRTEDMVTFGPDRLCISTHALPEMIELNREKNVSPHPRLSYTIFQKITDVLESGKRIFCVYNRKGKARALRCEDCKKEFPCPQCGGVFTVYETTIQCHHCGCIEPIPLSCPGCGGSHLIERGFGNRSLQEAFQKAFPGITVSLLEQNHLEDLEAHILLATNVYTESILNSFTPPTDIGCVILLDADLPLHESSAQSLEQAIRMIEELRGVAFRLRADFLMQTHVREFFQTYYQNPLSFFQKELMLRNTYRQPPICRPMRIMRRGGDVRQSRFELEHIREQLEGYHPIDVLFSFFHSRTTQACPILSFSVEQTYVPDLLVFLRTLPDHFIIDTNRNL</sequence>
<dbReference type="InterPro" id="IPR027417">
    <property type="entry name" value="P-loop_NTPase"/>
</dbReference>
<evidence type="ECO:0000256" key="1">
    <source>
        <dbReference type="ARBA" id="ARBA00022741"/>
    </source>
</evidence>
<dbReference type="EMBL" id="LCAU01000019">
    <property type="protein sequence ID" value="KKR97123.1"/>
    <property type="molecule type" value="Genomic_DNA"/>
</dbReference>
<dbReference type="AlphaFoldDB" id="A0A0G0V7X5"/>
<dbReference type="GO" id="GO:0005524">
    <property type="term" value="F:ATP binding"/>
    <property type="evidence" value="ECO:0007669"/>
    <property type="project" value="UniProtKB-KW"/>
</dbReference>